<feature type="compositionally biased region" description="Basic and acidic residues" evidence="8">
    <location>
        <begin position="72"/>
        <end position="93"/>
    </location>
</feature>
<keyword evidence="6" id="KW-0378">Hydrolase</keyword>
<dbReference type="GO" id="GO:0016787">
    <property type="term" value="F:hydrolase activity"/>
    <property type="evidence" value="ECO:0007669"/>
    <property type="project" value="UniProtKB-KW"/>
</dbReference>
<sequence length="438" mass="48304">MDRGERELDSRSLAALLSSLLSQLLVSLFILLPSSGSTSNDRVFPLLHHILSTSEIATCLSLSLSRKRKRTRQTEHDVPDDGDGTRPKPDQLGRFDSAIPGSPDSFRTCFKMTSSTFEWLSTLLEPLLECRDPVGSPLNLPAETRLGIGIFRLATGSDYPEISRRFGVSEPVTKFCIKQFCRVLCTNFRFWVGFPTPNELEMVSSEFKTLTGLPNCCGIIDCPRFNIVTSDGYQSNSQNILQEESIAAQIVVDSSSRILSIIAGFRGEKGNSRILKSSTLCKDIEDGNLLNLPPAHVDDVGIPQYLVGGGGYPLLPWLLVPFVDPIAGSCEEHFNEVHGLMRLSAVRTVASLRNWGVLSKPIEADVKTVVAYIGACSILHNAMLMREDYSAFHGGAVDDSLLEQSSQYYRDTGFEGNLIETKASEIRRTLANRVTKLH</sequence>
<keyword evidence="12" id="KW-1185">Reference proteome</keyword>
<evidence type="ECO:0000256" key="1">
    <source>
        <dbReference type="ARBA" id="ARBA00001968"/>
    </source>
</evidence>
<dbReference type="PANTHER" id="PTHR22930">
    <property type="match status" value="1"/>
</dbReference>
<gene>
    <name evidence="11" type="ORF">RJ640_016574</name>
</gene>
<dbReference type="AlphaFoldDB" id="A0AA88RTA3"/>
<proteinExistence type="inferred from homology"/>
<evidence type="ECO:0000313" key="11">
    <source>
        <dbReference type="EMBL" id="KAK2991539.1"/>
    </source>
</evidence>
<evidence type="ECO:0000256" key="9">
    <source>
        <dbReference type="SAM" id="Phobius"/>
    </source>
</evidence>
<comment type="subcellular location">
    <subcellularLocation>
        <location evidence="2">Nucleus</location>
    </subcellularLocation>
</comment>
<evidence type="ECO:0000256" key="2">
    <source>
        <dbReference type="ARBA" id="ARBA00004123"/>
    </source>
</evidence>
<evidence type="ECO:0000256" key="4">
    <source>
        <dbReference type="ARBA" id="ARBA00022722"/>
    </source>
</evidence>
<protein>
    <recommendedName>
        <fullName evidence="10">DDE Tnp4 domain-containing protein</fullName>
    </recommendedName>
</protein>
<dbReference type="Pfam" id="PF13359">
    <property type="entry name" value="DDE_Tnp_4"/>
    <property type="match status" value="1"/>
</dbReference>
<evidence type="ECO:0000256" key="6">
    <source>
        <dbReference type="ARBA" id="ARBA00022801"/>
    </source>
</evidence>
<evidence type="ECO:0000313" key="12">
    <source>
        <dbReference type="Proteomes" id="UP001187471"/>
    </source>
</evidence>
<dbReference type="InterPro" id="IPR045249">
    <property type="entry name" value="HARBI1-like"/>
</dbReference>
<evidence type="ECO:0000256" key="3">
    <source>
        <dbReference type="ARBA" id="ARBA00006958"/>
    </source>
</evidence>
<evidence type="ECO:0000256" key="7">
    <source>
        <dbReference type="ARBA" id="ARBA00023242"/>
    </source>
</evidence>
<dbReference type="GO" id="GO:0046872">
    <property type="term" value="F:metal ion binding"/>
    <property type="evidence" value="ECO:0007669"/>
    <property type="project" value="UniProtKB-KW"/>
</dbReference>
<name>A0AA88RTA3_9ASTE</name>
<keyword evidence="7" id="KW-0539">Nucleus</keyword>
<feature type="region of interest" description="Disordered" evidence="8">
    <location>
        <begin position="70"/>
        <end position="100"/>
    </location>
</feature>
<dbReference type="Proteomes" id="UP001187471">
    <property type="component" value="Unassembled WGS sequence"/>
</dbReference>
<reference evidence="11" key="1">
    <citation type="submission" date="2022-12" db="EMBL/GenBank/DDBJ databases">
        <title>Draft genome assemblies for two species of Escallonia (Escalloniales).</title>
        <authorList>
            <person name="Chanderbali A."/>
            <person name="Dervinis C."/>
            <person name="Anghel I."/>
            <person name="Soltis D."/>
            <person name="Soltis P."/>
            <person name="Zapata F."/>
        </authorList>
    </citation>
    <scope>NUCLEOTIDE SEQUENCE</scope>
    <source>
        <strain evidence="11">UCBG92.1500</strain>
        <tissue evidence="11">Leaf</tissue>
    </source>
</reference>
<keyword evidence="4" id="KW-0540">Nuclease</keyword>
<comment type="caution">
    <text evidence="11">The sequence shown here is derived from an EMBL/GenBank/DDBJ whole genome shotgun (WGS) entry which is preliminary data.</text>
</comment>
<dbReference type="GO" id="GO:0004518">
    <property type="term" value="F:nuclease activity"/>
    <property type="evidence" value="ECO:0007669"/>
    <property type="project" value="UniProtKB-KW"/>
</dbReference>
<keyword evidence="5" id="KW-0479">Metal-binding</keyword>
<organism evidence="11 12">
    <name type="scientific">Escallonia rubra</name>
    <dbReference type="NCBI Taxonomy" id="112253"/>
    <lineage>
        <taxon>Eukaryota</taxon>
        <taxon>Viridiplantae</taxon>
        <taxon>Streptophyta</taxon>
        <taxon>Embryophyta</taxon>
        <taxon>Tracheophyta</taxon>
        <taxon>Spermatophyta</taxon>
        <taxon>Magnoliopsida</taxon>
        <taxon>eudicotyledons</taxon>
        <taxon>Gunneridae</taxon>
        <taxon>Pentapetalae</taxon>
        <taxon>asterids</taxon>
        <taxon>campanulids</taxon>
        <taxon>Escalloniales</taxon>
        <taxon>Escalloniaceae</taxon>
        <taxon>Escallonia</taxon>
    </lineage>
</organism>
<dbReference type="InterPro" id="IPR027806">
    <property type="entry name" value="HARBI1_dom"/>
</dbReference>
<keyword evidence="9" id="KW-0472">Membrane</keyword>
<dbReference type="PANTHER" id="PTHR22930:SF190">
    <property type="entry name" value="OS06G0164500 PROTEIN"/>
    <property type="match status" value="1"/>
</dbReference>
<dbReference type="GO" id="GO:0005634">
    <property type="term" value="C:nucleus"/>
    <property type="evidence" value="ECO:0007669"/>
    <property type="project" value="UniProtKB-SubCell"/>
</dbReference>
<feature type="domain" description="DDE Tnp4" evidence="10">
    <location>
        <begin position="242"/>
        <end position="381"/>
    </location>
</feature>
<evidence type="ECO:0000256" key="5">
    <source>
        <dbReference type="ARBA" id="ARBA00022723"/>
    </source>
</evidence>
<keyword evidence="9" id="KW-1133">Transmembrane helix</keyword>
<accession>A0AA88RTA3</accession>
<dbReference type="EMBL" id="JAVXUO010000518">
    <property type="protein sequence ID" value="KAK2991539.1"/>
    <property type="molecule type" value="Genomic_DNA"/>
</dbReference>
<evidence type="ECO:0000256" key="8">
    <source>
        <dbReference type="SAM" id="MobiDB-lite"/>
    </source>
</evidence>
<evidence type="ECO:0000259" key="10">
    <source>
        <dbReference type="Pfam" id="PF13359"/>
    </source>
</evidence>
<keyword evidence="9" id="KW-0812">Transmembrane</keyword>
<comment type="cofactor">
    <cofactor evidence="1">
        <name>a divalent metal cation</name>
        <dbReference type="ChEBI" id="CHEBI:60240"/>
    </cofactor>
</comment>
<feature type="transmembrane region" description="Helical" evidence="9">
    <location>
        <begin position="12"/>
        <end position="34"/>
    </location>
</feature>
<comment type="similarity">
    <text evidence="3">Belongs to the HARBI1 family.</text>
</comment>